<dbReference type="InterPro" id="IPR001753">
    <property type="entry name" value="Enoyl-CoA_hydra/iso"/>
</dbReference>
<dbReference type="EMBL" id="SHAG01000001">
    <property type="protein sequence ID" value="RZO77796.1"/>
    <property type="molecule type" value="Genomic_DNA"/>
</dbReference>
<dbReference type="CDD" id="cd06558">
    <property type="entry name" value="crotonase-like"/>
    <property type="match status" value="1"/>
</dbReference>
<sequence>MSEYEHIIYEVDGRIATITMNRPDTLNALTNLMMAEIRHALDSSERNEEVIGTILTGSGRGFCSGVDMNDLGELSASGKRASTSFEHLTASPGNPDKDPNYRSSPGYFLGLRKPLIAAINGACAGLGFSYATFCDMRFMDRKAKIVSSFAPRGLIAEHGTCWMLPRIVGPSNALDIFWSSRRVLAEEAYQMGWANRVSEEGQAVKDAQDYLSEIAGTSAPISIMMMKKQVYKHMMSDFGEAMDETNRWMDESIADDDFKEGVASFVEKRPPNFARIKV</sequence>
<comment type="caution">
    <text evidence="2">The sequence shown here is derived from an EMBL/GenBank/DDBJ whole genome shotgun (WGS) entry which is preliminary data.</text>
</comment>
<dbReference type="SUPFAM" id="SSF52096">
    <property type="entry name" value="ClpP/crotonase"/>
    <property type="match status" value="1"/>
</dbReference>
<comment type="similarity">
    <text evidence="1">Belongs to the enoyl-CoA hydratase/isomerase family.</text>
</comment>
<evidence type="ECO:0000313" key="3">
    <source>
        <dbReference type="Proteomes" id="UP000316199"/>
    </source>
</evidence>
<accession>A0A520S5P1</accession>
<dbReference type="Gene3D" id="3.90.226.10">
    <property type="entry name" value="2-enoyl-CoA Hydratase, Chain A, domain 1"/>
    <property type="match status" value="1"/>
</dbReference>
<reference evidence="2 3" key="1">
    <citation type="submission" date="2019-02" db="EMBL/GenBank/DDBJ databases">
        <title>Prokaryotic population dynamics and viral predation in marine succession experiment using metagenomics: the confinement effect.</title>
        <authorList>
            <person name="Haro-Moreno J.M."/>
            <person name="Rodriguez-Valera F."/>
            <person name="Lopez-Perez M."/>
        </authorList>
    </citation>
    <scope>NUCLEOTIDE SEQUENCE [LARGE SCALE GENOMIC DNA]</scope>
    <source>
        <strain evidence="2">MED-G157</strain>
    </source>
</reference>
<dbReference type="Proteomes" id="UP000316199">
    <property type="component" value="Unassembled WGS sequence"/>
</dbReference>
<gene>
    <name evidence="2" type="ORF">EVA68_00805</name>
</gene>
<dbReference type="Pfam" id="PF00378">
    <property type="entry name" value="ECH_1"/>
    <property type="match status" value="2"/>
</dbReference>
<dbReference type="GO" id="GO:0003824">
    <property type="term" value="F:catalytic activity"/>
    <property type="evidence" value="ECO:0007669"/>
    <property type="project" value="UniProtKB-ARBA"/>
</dbReference>
<name>A0A520S5P1_9GAMM</name>
<evidence type="ECO:0000313" key="2">
    <source>
        <dbReference type="EMBL" id="RZO77796.1"/>
    </source>
</evidence>
<dbReference type="PANTHER" id="PTHR43802">
    <property type="entry name" value="ENOYL-COA HYDRATASE"/>
    <property type="match status" value="1"/>
</dbReference>
<protein>
    <submittedName>
        <fullName evidence="2">Enoyl-CoA hydratase</fullName>
    </submittedName>
</protein>
<dbReference type="InterPro" id="IPR029045">
    <property type="entry name" value="ClpP/crotonase-like_dom_sf"/>
</dbReference>
<proteinExistence type="inferred from homology"/>
<dbReference type="AlphaFoldDB" id="A0A520S5P1"/>
<organism evidence="2 3">
    <name type="scientific">OM182 bacterium</name>
    <dbReference type="NCBI Taxonomy" id="2510334"/>
    <lineage>
        <taxon>Bacteria</taxon>
        <taxon>Pseudomonadati</taxon>
        <taxon>Pseudomonadota</taxon>
        <taxon>Gammaproteobacteria</taxon>
        <taxon>OMG group</taxon>
        <taxon>OM182 clade</taxon>
    </lineage>
</organism>
<dbReference type="PANTHER" id="PTHR43802:SF1">
    <property type="entry name" value="IP11341P-RELATED"/>
    <property type="match status" value="1"/>
</dbReference>
<evidence type="ECO:0000256" key="1">
    <source>
        <dbReference type="ARBA" id="ARBA00005254"/>
    </source>
</evidence>